<dbReference type="Proteomes" id="UP001175227">
    <property type="component" value="Unassembled WGS sequence"/>
</dbReference>
<gene>
    <name evidence="2" type="ORF">IW261DRAFT_1562017</name>
</gene>
<name>A0AA39PDX4_9AGAR</name>
<reference evidence="2" key="1">
    <citation type="submission" date="2023-06" db="EMBL/GenBank/DDBJ databases">
        <authorList>
            <consortium name="Lawrence Berkeley National Laboratory"/>
            <person name="Ahrendt S."/>
            <person name="Sahu N."/>
            <person name="Indic B."/>
            <person name="Wong-Bajracharya J."/>
            <person name="Merenyi Z."/>
            <person name="Ke H.-M."/>
            <person name="Monk M."/>
            <person name="Kocsube S."/>
            <person name="Drula E."/>
            <person name="Lipzen A."/>
            <person name="Balint B."/>
            <person name="Henrissat B."/>
            <person name="Andreopoulos B."/>
            <person name="Martin F.M."/>
            <person name="Harder C.B."/>
            <person name="Rigling D."/>
            <person name="Ford K.L."/>
            <person name="Foster G.D."/>
            <person name="Pangilinan J."/>
            <person name="Papanicolaou A."/>
            <person name="Barry K."/>
            <person name="LaButti K."/>
            <person name="Viragh M."/>
            <person name="Koriabine M."/>
            <person name="Yan M."/>
            <person name="Riley R."/>
            <person name="Champramary S."/>
            <person name="Plett K.L."/>
            <person name="Tsai I.J."/>
            <person name="Slot J."/>
            <person name="Sipos G."/>
            <person name="Plett J."/>
            <person name="Nagy L.G."/>
            <person name="Grigoriev I.V."/>
        </authorList>
    </citation>
    <scope>NUCLEOTIDE SEQUENCE</scope>
    <source>
        <strain evidence="2">ICMP 16352</strain>
    </source>
</reference>
<proteinExistence type="predicted"/>
<comment type="caution">
    <text evidence="2">The sequence shown here is derived from an EMBL/GenBank/DDBJ whole genome shotgun (WGS) entry which is preliminary data.</text>
</comment>
<feature type="compositionally biased region" description="Polar residues" evidence="1">
    <location>
        <begin position="1"/>
        <end position="21"/>
    </location>
</feature>
<keyword evidence="3" id="KW-1185">Reference proteome</keyword>
<dbReference type="EMBL" id="JAUEPR010000007">
    <property type="protein sequence ID" value="KAK0482319.1"/>
    <property type="molecule type" value="Genomic_DNA"/>
</dbReference>
<protein>
    <submittedName>
        <fullName evidence="2">Uncharacterized protein</fullName>
    </submittedName>
</protein>
<sequence>MSVSTSSQSNLPGQGTSTSRGPETLRRAVVTRDKLLFLLLGTEHMVTLPCRLGNPMECFPSNPLPYLERSWTINSIPYQPFVPSDTYAACRCRLLRCLNYTRSSVPLELLGKKWYMRADVLRDWRELETIVLRLRTLSQSAVSDLQRGRLIYSWPEPSRYAYGRGHVDHTKLTLMIIKSRAAFVLILAEIAFHSARRENFWDEIGEGFQPSGPDGFHGGRLQRIGVFVDVGDCNFADAFATMISHRIPLWVYWGHLDKRHAARQVQRQYEPTERELWDALKRREEIPGTVEDDGTRLAIGLHRVPPDSRFVRSPSPIQNPPKWGVGVWGADVDWSDISPPSEPPVQEGPRIQYPPVPNSPPWGMEAWRADDLVQERPCVVWSANPPPLELPVQGPRIQYKPLEKTEKHHSQRLGETWQDFLSRREARSTKTMDTESEPACQVRLQREEHTKRFRVPGSKGAAVFTWTVDDEKGYCVRRHVHRGEVEDVWMQYQDSQCRYDAFHNEWDLNSDFDPTAHFETEEEEDEELYFGVGTAPEATEPSAILLHSHQLVEQEGLGLCLVRQEGSELRPEKLETATLEEILVMVHGIFIPPSETDGASMSTVETQKVERCKSLLSGKATERDSYNVIPNKQLTLLYDGLLSRGNVPHRFPAEWSDLDPSSPRYLLKVYNKTFKVSKIRMAEGVEAVYAISDGKETSYELIVPRASAVLLALRHGSSHTLDELTEYLCTWGIRLLTCK</sequence>
<dbReference type="AlphaFoldDB" id="A0AA39PDX4"/>
<evidence type="ECO:0000256" key="1">
    <source>
        <dbReference type="SAM" id="MobiDB-lite"/>
    </source>
</evidence>
<evidence type="ECO:0000313" key="3">
    <source>
        <dbReference type="Proteomes" id="UP001175227"/>
    </source>
</evidence>
<feature type="region of interest" description="Disordered" evidence="1">
    <location>
        <begin position="1"/>
        <end position="24"/>
    </location>
</feature>
<organism evidence="2 3">
    <name type="scientific">Armillaria novae-zelandiae</name>
    <dbReference type="NCBI Taxonomy" id="153914"/>
    <lineage>
        <taxon>Eukaryota</taxon>
        <taxon>Fungi</taxon>
        <taxon>Dikarya</taxon>
        <taxon>Basidiomycota</taxon>
        <taxon>Agaricomycotina</taxon>
        <taxon>Agaricomycetes</taxon>
        <taxon>Agaricomycetidae</taxon>
        <taxon>Agaricales</taxon>
        <taxon>Marasmiineae</taxon>
        <taxon>Physalacriaceae</taxon>
        <taxon>Armillaria</taxon>
    </lineage>
</organism>
<accession>A0AA39PDX4</accession>
<evidence type="ECO:0000313" key="2">
    <source>
        <dbReference type="EMBL" id="KAK0482319.1"/>
    </source>
</evidence>